<dbReference type="InterPro" id="IPR015797">
    <property type="entry name" value="NUDIX_hydrolase-like_dom_sf"/>
</dbReference>
<dbReference type="GO" id="GO:0046872">
    <property type="term" value="F:metal ion binding"/>
    <property type="evidence" value="ECO:0007669"/>
    <property type="project" value="UniProtKB-KW"/>
</dbReference>
<evidence type="ECO:0000256" key="5">
    <source>
        <dbReference type="ARBA" id="ARBA00022723"/>
    </source>
</evidence>
<keyword evidence="4" id="KW-0235">DNA replication</keyword>
<feature type="region of interest" description="Disordered" evidence="13">
    <location>
        <begin position="1"/>
        <end position="31"/>
    </location>
</feature>
<evidence type="ECO:0000259" key="14">
    <source>
        <dbReference type="PROSITE" id="PS51462"/>
    </source>
</evidence>
<keyword evidence="9" id="KW-0234">DNA repair</keyword>
<dbReference type="InterPro" id="IPR020084">
    <property type="entry name" value="NUDIX_hydrolase_CS"/>
</dbReference>
<proteinExistence type="inferred from homology"/>
<dbReference type="PANTHER" id="PTHR47707">
    <property type="entry name" value="8-OXO-DGTP DIPHOSPHATASE"/>
    <property type="match status" value="1"/>
</dbReference>
<keyword evidence="3" id="KW-0515">Mutator protein</keyword>
<dbReference type="GO" id="GO:0006281">
    <property type="term" value="P:DNA repair"/>
    <property type="evidence" value="ECO:0007669"/>
    <property type="project" value="UniProtKB-KW"/>
</dbReference>
<name>A0A7S8RHV7_9MICO</name>
<dbReference type="KEGG" id="msf:IT882_00865"/>
<evidence type="ECO:0000256" key="10">
    <source>
        <dbReference type="ARBA" id="ARBA00035861"/>
    </source>
</evidence>
<keyword evidence="5" id="KW-0479">Metal-binding</keyword>
<dbReference type="InterPro" id="IPR020476">
    <property type="entry name" value="Nudix_hydrolase"/>
</dbReference>
<keyword evidence="16" id="KW-1185">Reference proteome</keyword>
<dbReference type="Gene3D" id="3.90.79.10">
    <property type="entry name" value="Nucleoside Triphosphate Pyrophosphohydrolase"/>
    <property type="match status" value="1"/>
</dbReference>
<dbReference type="CDD" id="cd03425">
    <property type="entry name" value="NUDIX_MutT_NudA_like"/>
    <property type="match status" value="1"/>
</dbReference>
<evidence type="ECO:0000256" key="12">
    <source>
        <dbReference type="RuleBase" id="RU003476"/>
    </source>
</evidence>
<dbReference type="InterPro" id="IPR047127">
    <property type="entry name" value="MutT-like"/>
</dbReference>
<evidence type="ECO:0000256" key="11">
    <source>
        <dbReference type="ARBA" id="ARBA00038905"/>
    </source>
</evidence>
<dbReference type="GO" id="GO:0006260">
    <property type="term" value="P:DNA replication"/>
    <property type="evidence" value="ECO:0007669"/>
    <property type="project" value="UniProtKB-KW"/>
</dbReference>
<gene>
    <name evidence="15" type="ORF">IT882_00865</name>
</gene>
<dbReference type="PANTHER" id="PTHR47707:SF1">
    <property type="entry name" value="NUDIX HYDROLASE FAMILY PROTEIN"/>
    <property type="match status" value="1"/>
</dbReference>
<evidence type="ECO:0000256" key="7">
    <source>
        <dbReference type="ARBA" id="ARBA00022801"/>
    </source>
</evidence>
<keyword evidence="7 12" id="KW-0378">Hydrolase</keyword>
<evidence type="ECO:0000256" key="4">
    <source>
        <dbReference type="ARBA" id="ARBA00022705"/>
    </source>
</evidence>
<organism evidence="15 16">
    <name type="scientific">Microbacterium schleiferi</name>
    <dbReference type="NCBI Taxonomy" id="69362"/>
    <lineage>
        <taxon>Bacteria</taxon>
        <taxon>Bacillati</taxon>
        <taxon>Actinomycetota</taxon>
        <taxon>Actinomycetes</taxon>
        <taxon>Micrococcales</taxon>
        <taxon>Microbacteriaceae</taxon>
        <taxon>Microbacterium</taxon>
    </lineage>
</organism>
<dbReference type="GO" id="GO:0008413">
    <property type="term" value="F:8-oxo-7,8-dihydroguanosine triphosphate pyrophosphatase activity"/>
    <property type="evidence" value="ECO:0007669"/>
    <property type="project" value="TreeGrafter"/>
</dbReference>
<dbReference type="AlphaFoldDB" id="A0A7S8RHV7"/>
<dbReference type="PROSITE" id="PS51462">
    <property type="entry name" value="NUDIX"/>
    <property type="match status" value="1"/>
</dbReference>
<evidence type="ECO:0000256" key="2">
    <source>
        <dbReference type="ARBA" id="ARBA00005582"/>
    </source>
</evidence>
<dbReference type="Pfam" id="PF00293">
    <property type="entry name" value="NUDIX"/>
    <property type="match status" value="1"/>
</dbReference>
<evidence type="ECO:0000256" key="3">
    <source>
        <dbReference type="ARBA" id="ARBA00022457"/>
    </source>
</evidence>
<keyword evidence="6" id="KW-0227">DNA damage</keyword>
<comment type="similarity">
    <text evidence="2 12">Belongs to the Nudix hydrolase family.</text>
</comment>
<evidence type="ECO:0000313" key="16">
    <source>
        <dbReference type="Proteomes" id="UP000594480"/>
    </source>
</evidence>
<evidence type="ECO:0000313" key="15">
    <source>
        <dbReference type="EMBL" id="QPE04746.1"/>
    </source>
</evidence>
<dbReference type="GO" id="GO:0044715">
    <property type="term" value="F:8-oxo-dGDP phosphatase activity"/>
    <property type="evidence" value="ECO:0007669"/>
    <property type="project" value="TreeGrafter"/>
</dbReference>
<comment type="catalytic activity">
    <reaction evidence="10">
        <text>8-oxo-dGTP + H2O = 8-oxo-dGMP + diphosphate + H(+)</text>
        <dbReference type="Rhea" id="RHEA:31575"/>
        <dbReference type="ChEBI" id="CHEBI:15377"/>
        <dbReference type="ChEBI" id="CHEBI:15378"/>
        <dbReference type="ChEBI" id="CHEBI:33019"/>
        <dbReference type="ChEBI" id="CHEBI:63224"/>
        <dbReference type="ChEBI" id="CHEBI:77896"/>
        <dbReference type="EC" id="3.6.1.55"/>
    </reaction>
</comment>
<dbReference type="GO" id="GO:0044716">
    <property type="term" value="F:8-oxo-GDP phosphatase activity"/>
    <property type="evidence" value="ECO:0007669"/>
    <property type="project" value="TreeGrafter"/>
</dbReference>
<dbReference type="InterPro" id="IPR000086">
    <property type="entry name" value="NUDIX_hydrolase_dom"/>
</dbReference>
<dbReference type="Proteomes" id="UP000594480">
    <property type="component" value="Chromosome"/>
</dbReference>
<dbReference type="GO" id="GO:0035539">
    <property type="term" value="F:8-oxo-7,8-dihydrodeoxyguanosine triphosphate pyrophosphatase activity"/>
    <property type="evidence" value="ECO:0007669"/>
    <property type="project" value="UniProtKB-EC"/>
</dbReference>
<keyword evidence="8" id="KW-0460">Magnesium</keyword>
<feature type="domain" description="Nudix hydrolase" evidence="14">
    <location>
        <begin position="46"/>
        <end position="171"/>
    </location>
</feature>
<dbReference type="EMBL" id="CP064760">
    <property type="protein sequence ID" value="QPE04746.1"/>
    <property type="molecule type" value="Genomic_DNA"/>
</dbReference>
<comment type="cofactor">
    <cofactor evidence="1">
        <name>Mg(2+)</name>
        <dbReference type="ChEBI" id="CHEBI:18420"/>
    </cofactor>
</comment>
<evidence type="ECO:0000256" key="9">
    <source>
        <dbReference type="ARBA" id="ARBA00023204"/>
    </source>
</evidence>
<accession>A0A7S8RHV7</accession>
<dbReference type="PRINTS" id="PR00502">
    <property type="entry name" value="NUDIXFAMILY"/>
</dbReference>
<dbReference type="PROSITE" id="PS00893">
    <property type="entry name" value="NUDIX_BOX"/>
    <property type="match status" value="1"/>
</dbReference>
<dbReference type="EC" id="3.6.1.55" evidence="11"/>
<evidence type="ECO:0000256" key="1">
    <source>
        <dbReference type="ARBA" id="ARBA00001946"/>
    </source>
</evidence>
<sequence>MTHRLSSPLPAHSLPQSDPRPVPRTARRPTRTITRDRRIVFVNDVPTIDVVAAVVTDGDEILVCRRGPHIGQAGRWEFPGGKVEPGEDPVDALIREVREELGVGIRVTGHLSTDDTHVGDRIIRLACYRAELTAERPTDSTDHDELRWVSRGALDQFWWAEPDLPAVRILTAE</sequence>
<evidence type="ECO:0000256" key="6">
    <source>
        <dbReference type="ARBA" id="ARBA00022763"/>
    </source>
</evidence>
<protein>
    <recommendedName>
        <fullName evidence="11">8-oxo-dGTP diphosphatase</fullName>
        <ecNumber evidence="11">3.6.1.55</ecNumber>
    </recommendedName>
</protein>
<reference evidence="15 16" key="1">
    <citation type="submission" date="2020-11" db="EMBL/GenBank/DDBJ databases">
        <title>Amino acid is mineralized and recycled by bacteria in oceanic microbiome.</title>
        <authorList>
            <person name="Zheng L.Y."/>
        </authorList>
    </citation>
    <scope>NUCLEOTIDE SEQUENCE [LARGE SCALE GENOMIC DNA]</scope>
    <source>
        <strain evidence="15 16">A32-1</strain>
    </source>
</reference>
<dbReference type="SUPFAM" id="SSF55811">
    <property type="entry name" value="Nudix"/>
    <property type="match status" value="1"/>
</dbReference>
<evidence type="ECO:0000256" key="8">
    <source>
        <dbReference type="ARBA" id="ARBA00022842"/>
    </source>
</evidence>
<evidence type="ECO:0000256" key="13">
    <source>
        <dbReference type="SAM" id="MobiDB-lite"/>
    </source>
</evidence>